<dbReference type="PANTHER" id="PTHR30055:SF146">
    <property type="entry name" value="HTH-TYPE TRANSCRIPTIONAL DUAL REGULATOR CECR"/>
    <property type="match status" value="1"/>
</dbReference>
<feature type="domain" description="HTH tetR-type" evidence="5">
    <location>
        <begin position="10"/>
        <end position="70"/>
    </location>
</feature>
<dbReference type="Gene3D" id="1.10.357.10">
    <property type="entry name" value="Tetracycline Repressor, domain 2"/>
    <property type="match status" value="1"/>
</dbReference>
<dbReference type="InterPro" id="IPR023772">
    <property type="entry name" value="DNA-bd_HTH_TetR-type_CS"/>
</dbReference>
<evidence type="ECO:0000256" key="2">
    <source>
        <dbReference type="ARBA" id="ARBA00023125"/>
    </source>
</evidence>
<organism evidence="6 7">
    <name type="scientific">Thalassobacter stenotrophicus</name>
    <dbReference type="NCBI Taxonomy" id="266809"/>
    <lineage>
        <taxon>Bacteria</taxon>
        <taxon>Pseudomonadati</taxon>
        <taxon>Pseudomonadota</taxon>
        <taxon>Alphaproteobacteria</taxon>
        <taxon>Rhodobacterales</taxon>
        <taxon>Roseobacteraceae</taxon>
        <taxon>Thalassobacter</taxon>
    </lineage>
</organism>
<dbReference type="FunFam" id="1.10.10.60:FF:000141">
    <property type="entry name" value="TetR family transcriptional regulator"/>
    <property type="match status" value="1"/>
</dbReference>
<dbReference type="Gene3D" id="1.10.10.60">
    <property type="entry name" value="Homeodomain-like"/>
    <property type="match status" value="1"/>
</dbReference>
<dbReference type="InterPro" id="IPR050109">
    <property type="entry name" value="HTH-type_TetR-like_transc_reg"/>
</dbReference>
<evidence type="ECO:0000256" key="4">
    <source>
        <dbReference type="PROSITE-ProRule" id="PRU00335"/>
    </source>
</evidence>
<keyword evidence="3" id="KW-0804">Transcription</keyword>
<sequence>MEVESLIKRGRKFDQVIDGASRVFMAEGFEGASVDTIAREAGVSKATLYSYFPDKKLLFIEVAQREITRQASLIAEIDHDGLSAREVLTQIGTNLATLLMSKFGISVYRVVIAEAGRFPEIGQQFYCQGPCVTVDRMMAFFKHAEDRGELKVEDPHLAAHQFAELCKADCFFEVLLGIKSSVSAEDIKRVVDSAVEMFLTRYGTAA</sequence>
<keyword evidence="1" id="KW-0805">Transcription regulation</keyword>
<proteinExistence type="predicted"/>
<evidence type="ECO:0000313" key="6">
    <source>
        <dbReference type="EMBL" id="CUH60512.1"/>
    </source>
</evidence>
<dbReference type="Pfam" id="PF00440">
    <property type="entry name" value="TetR_N"/>
    <property type="match status" value="1"/>
</dbReference>
<dbReference type="InterPro" id="IPR039536">
    <property type="entry name" value="TetR_C_Proteobacteria"/>
</dbReference>
<dbReference type="STRING" id="266809.PM03_13275"/>
<dbReference type="InterPro" id="IPR036271">
    <property type="entry name" value="Tet_transcr_reg_TetR-rel_C_sf"/>
</dbReference>
<dbReference type="Proteomes" id="UP000051298">
    <property type="component" value="Unassembled WGS sequence"/>
</dbReference>
<dbReference type="InterPro" id="IPR009057">
    <property type="entry name" value="Homeodomain-like_sf"/>
</dbReference>
<feature type="DNA-binding region" description="H-T-H motif" evidence="4">
    <location>
        <begin position="33"/>
        <end position="52"/>
    </location>
</feature>
<dbReference type="InterPro" id="IPR001647">
    <property type="entry name" value="HTH_TetR"/>
</dbReference>
<reference evidence="6 7" key="1">
    <citation type="submission" date="2015-09" db="EMBL/GenBank/DDBJ databases">
        <authorList>
            <consortium name="Swine Surveillance"/>
        </authorList>
    </citation>
    <scope>NUCLEOTIDE SEQUENCE [LARGE SCALE GENOMIC DNA]</scope>
    <source>
        <strain evidence="6 7">CECT 5294</strain>
    </source>
</reference>
<name>A0A0P1EZC2_9RHOB</name>
<dbReference type="eggNOG" id="COG1309">
    <property type="taxonomic scope" value="Bacteria"/>
</dbReference>
<dbReference type="PANTHER" id="PTHR30055">
    <property type="entry name" value="HTH-TYPE TRANSCRIPTIONAL REGULATOR RUTR"/>
    <property type="match status" value="1"/>
</dbReference>
<dbReference type="Pfam" id="PF14246">
    <property type="entry name" value="TetR_C_7"/>
    <property type="match status" value="1"/>
</dbReference>
<dbReference type="GO" id="GO:0003700">
    <property type="term" value="F:DNA-binding transcription factor activity"/>
    <property type="evidence" value="ECO:0007669"/>
    <property type="project" value="TreeGrafter"/>
</dbReference>
<keyword evidence="2 4" id="KW-0238">DNA-binding</keyword>
<protein>
    <submittedName>
        <fullName evidence="6">HTH-type transcriptional repressor AcnR</fullName>
    </submittedName>
</protein>
<evidence type="ECO:0000259" key="5">
    <source>
        <dbReference type="PROSITE" id="PS50977"/>
    </source>
</evidence>
<dbReference type="EMBL" id="CYRX01000026">
    <property type="protein sequence ID" value="CUH60512.1"/>
    <property type="molecule type" value="Genomic_DNA"/>
</dbReference>
<evidence type="ECO:0000313" key="7">
    <source>
        <dbReference type="Proteomes" id="UP000051298"/>
    </source>
</evidence>
<dbReference type="AlphaFoldDB" id="A0A0P1EZC2"/>
<evidence type="ECO:0000256" key="3">
    <source>
        <dbReference type="ARBA" id="ARBA00023163"/>
    </source>
</evidence>
<accession>A0A0P1EZC2</accession>
<gene>
    <name evidence="6" type="primary">acnR</name>
    <name evidence="6" type="ORF">THS5294_01807</name>
</gene>
<dbReference type="SUPFAM" id="SSF46689">
    <property type="entry name" value="Homeodomain-like"/>
    <property type="match status" value="1"/>
</dbReference>
<dbReference type="RefSeq" id="WP_038007477.1">
    <property type="nucleotide sequence ID" value="NZ_CYRX01000026.1"/>
</dbReference>
<dbReference type="PROSITE" id="PS50977">
    <property type="entry name" value="HTH_TETR_2"/>
    <property type="match status" value="1"/>
</dbReference>
<dbReference type="PRINTS" id="PR00455">
    <property type="entry name" value="HTHTETR"/>
</dbReference>
<dbReference type="PROSITE" id="PS01081">
    <property type="entry name" value="HTH_TETR_1"/>
    <property type="match status" value="1"/>
</dbReference>
<evidence type="ECO:0000256" key="1">
    <source>
        <dbReference type="ARBA" id="ARBA00023015"/>
    </source>
</evidence>
<dbReference type="SUPFAM" id="SSF48498">
    <property type="entry name" value="Tetracyclin repressor-like, C-terminal domain"/>
    <property type="match status" value="1"/>
</dbReference>
<dbReference type="GO" id="GO:0000976">
    <property type="term" value="F:transcription cis-regulatory region binding"/>
    <property type="evidence" value="ECO:0007669"/>
    <property type="project" value="TreeGrafter"/>
</dbReference>